<keyword evidence="1" id="KW-1133">Transmembrane helix</keyword>
<sequence length="142" mass="16655">METRYDNGEFPDLFISSSRIEYKHALYITKYIYSVKEDSYKPARPLAAYLGFGAALIIIWLADHYQRQQPNNVIWLVIAIVGITMAFGAYRRTFMEQPLYKLHLHMKDEEIVTIEFTEEEKRDHAYRLIGQAIADSHARSHI</sequence>
<protein>
    <submittedName>
        <fullName evidence="2">Uncharacterized protein</fullName>
    </submittedName>
</protein>
<proteinExistence type="predicted"/>
<evidence type="ECO:0000256" key="1">
    <source>
        <dbReference type="SAM" id="Phobius"/>
    </source>
</evidence>
<keyword evidence="3" id="KW-1185">Reference proteome</keyword>
<gene>
    <name evidence="2" type="ORF">P6P90_13280</name>
</gene>
<organism evidence="2 3">
    <name type="scientific">Ectobacillus antri</name>
    <dbReference type="NCBI Taxonomy" id="2486280"/>
    <lineage>
        <taxon>Bacteria</taxon>
        <taxon>Bacillati</taxon>
        <taxon>Bacillota</taxon>
        <taxon>Bacilli</taxon>
        <taxon>Bacillales</taxon>
        <taxon>Bacillaceae</taxon>
        <taxon>Ectobacillus</taxon>
    </lineage>
</organism>
<keyword evidence="1" id="KW-0472">Membrane</keyword>
<keyword evidence="1" id="KW-0812">Transmembrane</keyword>
<feature type="transmembrane region" description="Helical" evidence="1">
    <location>
        <begin position="74"/>
        <end position="90"/>
    </location>
</feature>
<dbReference type="Proteomes" id="UP001218246">
    <property type="component" value="Unassembled WGS sequence"/>
</dbReference>
<dbReference type="RefSeq" id="WP_124564064.1">
    <property type="nucleotide sequence ID" value="NZ_JARRRY010000019.1"/>
</dbReference>
<dbReference type="EMBL" id="JARULN010000015">
    <property type="protein sequence ID" value="MDG5754932.1"/>
    <property type="molecule type" value="Genomic_DNA"/>
</dbReference>
<comment type="caution">
    <text evidence="2">The sequence shown here is derived from an EMBL/GenBank/DDBJ whole genome shotgun (WGS) entry which is preliminary data.</text>
</comment>
<reference evidence="2 3" key="1">
    <citation type="submission" date="2023-04" db="EMBL/GenBank/DDBJ databases">
        <title>Ectobacillus antri isolated from activated sludge.</title>
        <authorList>
            <person name="Yan P."/>
            <person name="Liu X."/>
        </authorList>
    </citation>
    <scope>NUCLEOTIDE SEQUENCE [LARGE SCALE GENOMIC DNA]</scope>
    <source>
        <strain evidence="2 3">C18H</strain>
    </source>
</reference>
<name>A0ABT6H8G1_9BACI</name>
<accession>A0ABT6H8G1</accession>
<feature type="transmembrane region" description="Helical" evidence="1">
    <location>
        <begin position="46"/>
        <end position="62"/>
    </location>
</feature>
<evidence type="ECO:0000313" key="2">
    <source>
        <dbReference type="EMBL" id="MDG5754932.1"/>
    </source>
</evidence>
<evidence type="ECO:0000313" key="3">
    <source>
        <dbReference type="Proteomes" id="UP001218246"/>
    </source>
</evidence>